<dbReference type="InterPro" id="IPR007278">
    <property type="entry name" value="DUF397"/>
</dbReference>
<dbReference type="Pfam" id="PF04149">
    <property type="entry name" value="DUF397"/>
    <property type="match status" value="1"/>
</dbReference>
<evidence type="ECO:0000313" key="3">
    <source>
        <dbReference type="Proteomes" id="UP001501303"/>
    </source>
</evidence>
<organism evidence="2 3">
    <name type="scientific">Streptomyces sodiiphilus</name>
    <dbReference type="NCBI Taxonomy" id="226217"/>
    <lineage>
        <taxon>Bacteria</taxon>
        <taxon>Bacillati</taxon>
        <taxon>Actinomycetota</taxon>
        <taxon>Actinomycetes</taxon>
        <taxon>Kitasatosporales</taxon>
        <taxon>Streptomycetaceae</taxon>
        <taxon>Streptomyces</taxon>
    </lineage>
</organism>
<keyword evidence="3" id="KW-1185">Reference proteome</keyword>
<proteinExistence type="predicted"/>
<sequence>MTAIASLSHAKWIKSSYSGNGGGSCIEWAPACVGSGIIPVRDSKNPDGPTLLVRADHWTGFVSAIKKGQLHV</sequence>
<feature type="domain" description="DUF397" evidence="1">
    <location>
        <begin position="10"/>
        <end position="66"/>
    </location>
</feature>
<accession>A0ABN2PLV5</accession>
<evidence type="ECO:0000313" key="2">
    <source>
        <dbReference type="EMBL" id="GAA1923951.1"/>
    </source>
</evidence>
<comment type="caution">
    <text evidence="2">The sequence shown here is derived from an EMBL/GenBank/DDBJ whole genome shotgun (WGS) entry which is preliminary data.</text>
</comment>
<evidence type="ECO:0000259" key="1">
    <source>
        <dbReference type="Pfam" id="PF04149"/>
    </source>
</evidence>
<gene>
    <name evidence="2" type="ORF">GCM10009716_35420</name>
</gene>
<dbReference type="EMBL" id="BAAAMJ010000034">
    <property type="protein sequence ID" value="GAA1923951.1"/>
    <property type="molecule type" value="Genomic_DNA"/>
</dbReference>
<reference evidence="2 3" key="1">
    <citation type="journal article" date="2019" name="Int. J. Syst. Evol. Microbiol.">
        <title>The Global Catalogue of Microorganisms (GCM) 10K type strain sequencing project: providing services to taxonomists for standard genome sequencing and annotation.</title>
        <authorList>
            <consortium name="The Broad Institute Genomics Platform"/>
            <consortium name="The Broad Institute Genome Sequencing Center for Infectious Disease"/>
            <person name="Wu L."/>
            <person name="Ma J."/>
        </authorList>
    </citation>
    <scope>NUCLEOTIDE SEQUENCE [LARGE SCALE GENOMIC DNA]</scope>
    <source>
        <strain evidence="2 3">JCM 13581</strain>
    </source>
</reference>
<dbReference type="Proteomes" id="UP001501303">
    <property type="component" value="Unassembled WGS sequence"/>
</dbReference>
<dbReference type="RefSeq" id="WP_344263518.1">
    <property type="nucleotide sequence ID" value="NZ_BAAAMJ010000034.1"/>
</dbReference>
<name>A0ABN2PLV5_9ACTN</name>
<protein>
    <recommendedName>
        <fullName evidence="1">DUF397 domain-containing protein</fullName>
    </recommendedName>
</protein>